<dbReference type="GO" id="GO:0005198">
    <property type="term" value="F:structural molecule activity"/>
    <property type="evidence" value="ECO:0007669"/>
    <property type="project" value="InterPro"/>
</dbReference>
<dbReference type="InterPro" id="IPR001444">
    <property type="entry name" value="Flag_bb_rod_N"/>
</dbReference>
<name>A0A437Q6X0_9GAMM</name>
<dbReference type="InterPro" id="IPR010930">
    <property type="entry name" value="Flg_bb/hook_C_dom"/>
</dbReference>
<evidence type="ECO:0000259" key="9">
    <source>
        <dbReference type="Pfam" id="PF22638"/>
    </source>
</evidence>
<dbReference type="InterPro" id="IPR053927">
    <property type="entry name" value="FlgK_helical"/>
</dbReference>
<dbReference type="RefSeq" id="WP_127694444.1">
    <property type="nucleotide sequence ID" value="NZ_SACQ01000005.1"/>
</dbReference>
<evidence type="ECO:0000313" key="10">
    <source>
        <dbReference type="EMBL" id="RVU30248.1"/>
    </source>
</evidence>
<dbReference type="Pfam" id="PF22638">
    <property type="entry name" value="FlgK_D1"/>
    <property type="match status" value="1"/>
</dbReference>
<evidence type="ECO:0000256" key="6">
    <source>
        <dbReference type="ARBA" id="ARBA00023143"/>
    </source>
</evidence>
<dbReference type="GO" id="GO:0009424">
    <property type="term" value="C:bacterial-type flagellum hook"/>
    <property type="evidence" value="ECO:0007669"/>
    <property type="project" value="InterPro"/>
</dbReference>
<dbReference type="NCBIfam" id="TIGR02492">
    <property type="entry name" value="flgK_ends"/>
    <property type="match status" value="1"/>
</dbReference>
<dbReference type="Pfam" id="PF00460">
    <property type="entry name" value="Flg_bb_rod"/>
    <property type="match status" value="1"/>
</dbReference>
<organism evidence="10 11">
    <name type="scientific">Neptunomonas marina</name>
    <dbReference type="NCBI Taxonomy" id="1815562"/>
    <lineage>
        <taxon>Bacteria</taxon>
        <taxon>Pseudomonadati</taxon>
        <taxon>Pseudomonadota</taxon>
        <taxon>Gammaproteobacteria</taxon>
        <taxon>Oceanospirillales</taxon>
        <taxon>Oceanospirillaceae</taxon>
        <taxon>Neptunomonas</taxon>
    </lineage>
</organism>
<dbReference type="EMBL" id="SACQ01000005">
    <property type="protein sequence ID" value="RVU30248.1"/>
    <property type="molecule type" value="Genomic_DNA"/>
</dbReference>
<reference evidence="10 11" key="1">
    <citation type="submission" date="2019-01" db="EMBL/GenBank/DDBJ databases">
        <authorList>
            <person name="Chen W.-M."/>
        </authorList>
    </citation>
    <scope>NUCLEOTIDE SEQUENCE [LARGE SCALE GENOMIC DNA]</scope>
    <source>
        <strain evidence="10 11">HPM-16</strain>
    </source>
</reference>
<evidence type="ECO:0000256" key="3">
    <source>
        <dbReference type="ARBA" id="ARBA00009677"/>
    </source>
</evidence>
<keyword evidence="10" id="KW-0282">Flagellum</keyword>
<protein>
    <recommendedName>
        <fullName evidence="4">Flagellar hook-associated protein 1</fullName>
    </recommendedName>
</protein>
<accession>A0A437Q6X0</accession>
<evidence type="ECO:0000256" key="5">
    <source>
        <dbReference type="ARBA" id="ARBA00022525"/>
    </source>
</evidence>
<gene>
    <name evidence="10" type="primary">flgK</name>
    <name evidence="10" type="ORF">EOE65_11390</name>
</gene>
<feature type="domain" description="Flagellar basal body rod protein N-terminal" evidence="7">
    <location>
        <begin position="7"/>
        <end position="36"/>
    </location>
</feature>
<dbReference type="GO" id="GO:0005576">
    <property type="term" value="C:extracellular region"/>
    <property type="evidence" value="ECO:0007669"/>
    <property type="project" value="UniProtKB-SubCell"/>
</dbReference>
<comment type="caution">
    <text evidence="10">The sequence shown here is derived from an EMBL/GenBank/DDBJ whole genome shotgun (WGS) entry which is preliminary data.</text>
</comment>
<sequence>MSSFNLLNIGNQALRTNQSALATIGQNISNVNTPGYSRQTTDITSLPDRTGAKVDSVSRITDRFLTEQMWGDLSAYQHTLTYAGLSSDLDNLLATQVTSVSDGLDNYFKAMQNVVDDPVSIPNRELLIAESDALVKRFNDLDRHIEQQSDTINARVEDLSHQVNTISRGIADLNDAIRIANASNDPANELRDQREELVNNLSNLIGVKVVEQGEEFNIFVGNGQPLITGQTANKLVAVQGNPDYRQSDLQLVVAGNAVDVTEELSGGQIGGLLQYREEALNDARDELGRIAIGVAASMNEAHKNGIDLNNDFGKNFFTDINADSVQRGRIHADANNQSVISQMRVEIQDVGQLEASDYELIYENDRQITLIRNSDGKQFTINQLQDVGADRTIDANLLNWGGNTAPVVDGDGSTVPSAPLTPVVNGVAGGATVVNSAQGMADFMNSQPGLSGVTAETAINISGVTEAGGDGLSFDLKINDATGTTQTITVNLPTGATSNDNVATAINAALAAETSANGTDFSNLQLSEADGGVKLLDRTGGNITVDASGGANADIIGIQNYAANGSLVAGGPVNVQADLAGSDTGTVVGYLTNAQAEADSSVDSFSISSPGGALIGGTSPAVLVDGSNNVASLASDTTSNIAALDQGEYYLDPDRGTLAFAVDGFKVVIDTTQQLVRGDRYLIQPVRTGAEDLGLEIQDGKQLALASPIRITADNTNQGTGVATAKVTNPDALAFAQPATLTPPVGIVFNGGQPTTYNLYDMSNPDNPTLLSIDGVVQSNRAYVPGGEIALDGYSVTISNEPEAGDRFSFTFNKDGVSDNRNAIELSDLQNADVFNDGSYQDLYGSLVERVGTRTATNNITVEANKSVLDSTTSAKAGVSGVNLDEEAAKLVQYQMAYQASAQLISTSQTVFDTLLSSI</sequence>
<dbReference type="PRINTS" id="PR01005">
    <property type="entry name" value="FLGHOOKAP1"/>
</dbReference>
<dbReference type="SUPFAM" id="SSF64518">
    <property type="entry name" value="Phase 1 flagellin"/>
    <property type="match status" value="1"/>
</dbReference>
<dbReference type="PANTHER" id="PTHR30033">
    <property type="entry name" value="FLAGELLAR HOOK-ASSOCIATED PROTEIN 1"/>
    <property type="match status" value="1"/>
</dbReference>
<evidence type="ECO:0000256" key="4">
    <source>
        <dbReference type="ARBA" id="ARBA00016244"/>
    </source>
</evidence>
<dbReference type="AlphaFoldDB" id="A0A437Q6X0"/>
<keyword evidence="10" id="KW-0966">Cell projection</keyword>
<keyword evidence="11" id="KW-1185">Reference proteome</keyword>
<feature type="domain" description="Flagellar hook-associated protein FlgK helical" evidence="9">
    <location>
        <begin position="87"/>
        <end position="317"/>
    </location>
</feature>
<evidence type="ECO:0000256" key="1">
    <source>
        <dbReference type="ARBA" id="ARBA00004365"/>
    </source>
</evidence>
<dbReference type="Proteomes" id="UP000282818">
    <property type="component" value="Unassembled WGS sequence"/>
</dbReference>
<comment type="subcellular location">
    <subcellularLocation>
        <location evidence="1">Bacterial flagellum</location>
    </subcellularLocation>
    <subcellularLocation>
        <location evidence="2">Secreted</location>
    </subcellularLocation>
</comment>
<evidence type="ECO:0000259" key="7">
    <source>
        <dbReference type="Pfam" id="PF00460"/>
    </source>
</evidence>
<evidence type="ECO:0000256" key="2">
    <source>
        <dbReference type="ARBA" id="ARBA00004613"/>
    </source>
</evidence>
<comment type="similarity">
    <text evidence="3">Belongs to the flagella basal body rod proteins family.</text>
</comment>
<evidence type="ECO:0000313" key="11">
    <source>
        <dbReference type="Proteomes" id="UP000282818"/>
    </source>
</evidence>
<keyword evidence="10" id="KW-0969">Cilium</keyword>
<keyword evidence="5" id="KW-0964">Secreted</keyword>
<dbReference type="Pfam" id="PF06429">
    <property type="entry name" value="Flg_bbr_C"/>
    <property type="match status" value="1"/>
</dbReference>
<dbReference type="InterPro" id="IPR002371">
    <property type="entry name" value="FlgK"/>
</dbReference>
<feature type="domain" description="Flagellar basal-body/hook protein C-terminal" evidence="8">
    <location>
        <begin position="880"/>
        <end position="917"/>
    </location>
</feature>
<evidence type="ECO:0000259" key="8">
    <source>
        <dbReference type="Pfam" id="PF06429"/>
    </source>
</evidence>
<keyword evidence="6" id="KW-0975">Bacterial flagellum</keyword>
<proteinExistence type="inferred from homology"/>
<dbReference type="PANTHER" id="PTHR30033:SF1">
    <property type="entry name" value="FLAGELLAR HOOK-ASSOCIATED PROTEIN 1"/>
    <property type="match status" value="1"/>
</dbReference>
<dbReference type="GO" id="GO:0044780">
    <property type="term" value="P:bacterial-type flagellum assembly"/>
    <property type="evidence" value="ECO:0007669"/>
    <property type="project" value="InterPro"/>
</dbReference>